<proteinExistence type="predicted"/>
<protein>
    <submittedName>
        <fullName evidence="1">Uncharacterized protein</fullName>
    </submittedName>
</protein>
<evidence type="ECO:0000313" key="2">
    <source>
        <dbReference type="Proteomes" id="UP000681967"/>
    </source>
</evidence>
<name>A0A8S2XZY3_9BILA</name>
<sequence length="9" mass="985">MINSTSGIY</sequence>
<feature type="non-terminal residue" evidence="1">
    <location>
        <position position="9"/>
    </location>
</feature>
<reference evidence="1" key="1">
    <citation type="submission" date="2021-02" db="EMBL/GenBank/DDBJ databases">
        <authorList>
            <person name="Nowell W R."/>
        </authorList>
    </citation>
    <scope>NUCLEOTIDE SEQUENCE</scope>
</reference>
<accession>A0A8S2XZY3</accession>
<comment type="caution">
    <text evidence="1">The sequence shown here is derived from an EMBL/GenBank/DDBJ whole genome shotgun (WGS) entry which is preliminary data.</text>
</comment>
<dbReference type="Proteomes" id="UP000681967">
    <property type="component" value="Unassembled WGS sequence"/>
</dbReference>
<dbReference type="EMBL" id="CAJOBH010082532">
    <property type="protein sequence ID" value="CAF4523773.1"/>
    <property type="molecule type" value="Genomic_DNA"/>
</dbReference>
<organism evidence="1 2">
    <name type="scientific">Rotaria magnacalcarata</name>
    <dbReference type="NCBI Taxonomy" id="392030"/>
    <lineage>
        <taxon>Eukaryota</taxon>
        <taxon>Metazoa</taxon>
        <taxon>Spiralia</taxon>
        <taxon>Gnathifera</taxon>
        <taxon>Rotifera</taxon>
        <taxon>Eurotatoria</taxon>
        <taxon>Bdelloidea</taxon>
        <taxon>Philodinida</taxon>
        <taxon>Philodinidae</taxon>
        <taxon>Rotaria</taxon>
    </lineage>
</organism>
<evidence type="ECO:0000313" key="1">
    <source>
        <dbReference type="EMBL" id="CAF4523773.1"/>
    </source>
</evidence>
<gene>
    <name evidence="1" type="ORF">BYL167_LOCUS37022</name>
</gene>